<sequence>MDTSFVLGLRLHSLAERPAHRQLELMDLAHNQHPPNRPINFANGMQHQAASIGQPRNPASQKRWHFLPISPLNQALFDTVYKKFCTQRNLVHDPQMMSIQMRPLDLWDLHTQVMLKGRVEGLVVGNWGADGFRSVPRLRYPAKWGPEVALHLAYAYTSFNLFQRASMIVKTYSVLTAGSVPPIREEEVQDHKLLEACVLLQIATTGAADENIDVLGREDKCPRRTAASRGCSYSSLAGHIAATVDMPRPLTTIATQTFLWDVKCYPETVERLIGSIFTKGNYQEHLLHLKCPGQNFEGNEE</sequence>
<evidence type="ECO:0000313" key="1">
    <source>
        <dbReference type="EMBL" id="KAJ7213110.1"/>
    </source>
</evidence>
<evidence type="ECO:0000313" key="2">
    <source>
        <dbReference type="Proteomes" id="UP001219525"/>
    </source>
</evidence>
<dbReference type="EMBL" id="JARJCW010000022">
    <property type="protein sequence ID" value="KAJ7213110.1"/>
    <property type="molecule type" value="Genomic_DNA"/>
</dbReference>
<accession>A0AAD6VJ92</accession>
<comment type="caution">
    <text evidence="1">The sequence shown here is derived from an EMBL/GenBank/DDBJ whole genome shotgun (WGS) entry which is preliminary data.</text>
</comment>
<reference evidence="1" key="1">
    <citation type="submission" date="2023-03" db="EMBL/GenBank/DDBJ databases">
        <title>Massive genome expansion in bonnet fungi (Mycena s.s.) driven by repeated elements and novel gene families across ecological guilds.</title>
        <authorList>
            <consortium name="Lawrence Berkeley National Laboratory"/>
            <person name="Harder C.B."/>
            <person name="Miyauchi S."/>
            <person name="Viragh M."/>
            <person name="Kuo A."/>
            <person name="Thoen E."/>
            <person name="Andreopoulos B."/>
            <person name="Lu D."/>
            <person name="Skrede I."/>
            <person name="Drula E."/>
            <person name="Henrissat B."/>
            <person name="Morin E."/>
            <person name="Kohler A."/>
            <person name="Barry K."/>
            <person name="LaButti K."/>
            <person name="Morin E."/>
            <person name="Salamov A."/>
            <person name="Lipzen A."/>
            <person name="Mereny Z."/>
            <person name="Hegedus B."/>
            <person name="Baldrian P."/>
            <person name="Stursova M."/>
            <person name="Weitz H."/>
            <person name="Taylor A."/>
            <person name="Grigoriev I.V."/>
            <person name="Nagy L.G."/>
            <person name="Martin F."/>
            <person name="Kauserud H."/>
        </authorList>
    </citation>
    <scope>NUCLEOTIDE SEQUENCE</scope>
    <source>
        <strain evidence="1">9144</strain>
    </source>
</reference>
<dbReference type="AlphaFoldDB" id="A0AAD6VJ92"/>
<keyword evidence="2" id="KW-1185">Reference proteome</keyword>
<organism evidence="1 2">
    <name type="scientific">Mycena pura</name>
    <dbReference type="NCBI Taxonomy" id="153505"/>
    <lineage>
        <taxon>Eukaryota</taxon>
        <taxon>Fungi</taxon>
        <taxon>Dikarya</taxon>
        <taxon>Basidiomycota</taxon>
        <taxon>Agaricomycotina</taxon>
        <taxon>Agaricomycetes</taxon>
        <taxon>Agaricomycetidae</taxon>
        <taxon>Agaricales</taxon>
        <taxon>Marasmiineae</taxon>
        <taxon>Mycenaceae</taxon>
        <taxon>Mycena</taxon>
    </lineage>
</organism>
<protein>
    <submittedName>
        <fullName evidence="1">Uncharacterized protein</fullName>
    </submittedName>
</protein>
<name>A0AAD6VJ92_9AGAR</name>
<gene>
    <name evidence="1" type="ORF">GGX14DRAFT_620246</name>
</gene>
<proteinExistence type="predicted"/>
<dbReference type="Proteomes" id="UP001219525">
    <property type="component" value="Unassembled WGS sequence"/>
</dbReference>